<reference evidence="2" key="1">
    <citation type="submission" date="2016-06" db="UniProtKB">
        <authorList>
            <consortium name="WormBaseParasite"/>
        </authorList>
    </citation>
    <scope>IDENTIFICATION</scope>
</reference>
<feature type="compositionally biased region" description="Polar residues" evidence="1">
    <location>
        <begin position="1"/>
        <end position="11"/>
    </location>
</feature>
<accession>A0A183BBW7</accession>
<evidence type="ECO:0000256" key="1">
    <source>
        <dbReference type="SAM" id="MobiDB-lite"/>
    </source>
</evidence>
<protein>
    <submittedName>
        <fullName evidence="2">NCKAP5 domain-containing protein</fullName>
    </submittedName>
</protein>
<organism evidence="2">
    <name type="scientific">Echinostoma caproni</name>
    <dbReference type="NCBI Taxonomy" id="27848"/>
    <lineage>
        <taxon>Eukaryota</taxon>
        <taxon>Metazoa</taxon>
        <taxon>Spiralia</taxon>
        <taxon>Lophotrochozoa</taxon>
        <taxon>Platyhelminthes</taxon>
        <taxon>Trematoda</taxon>
        <taxon>Digenea</taxon>
        <taxon>Plagiorchiida</taxon>
        <taxon>Echinostomata</taxon>
        <taxon>Echinostomatoidea</taxon>
        <taxon>Echinostomatidae</taxon>
        <taxon>Echinostoma</taxon>
    </lineage>
</organism>
<evidence type="ECO:0000313" key="2">
    <source>
        <dbReference type="WBParaSite" id="ECPE_0001674501-mRNA-1"/>
    </source>
</evidence>
<dbReference type="WBParaSite" id="ECPE_0001674501-mRNA-1">
    <property type="protein sequence ID" value="ECPE_0001674501-mRNA-1"/>
    <property type="gene ID" value="ECPE_0001674501"/>
</dbReference>
<dbReference type="AlphaFoldDB" id="A0A183BBW7"/>
<feature type="compositionally biased region" description="Polar residues" evidence="1">
    <location>
        <begin position="20"/>
        <end position="36"/>
    </location>
</feature>
<sequence>LSGTTHPTNHSYSRDLCSSRMDSQITSGTVPESSRR</sequence>
<proteinExistence type="predicted"/>
<feature type="region of interest" description="Disordered" evidence="1">
    <location>
        <begin position="1"/>
        <end position="36"/>
    </location>
</feature>
<name>A0A183BBW7_9TREM</name>